<comment type="caution">
    <text evidence="3">The sequence shown here is derived from an EMBL/GenBank/DDBJ whole genome shotgun (WGS) entry which is preliminary data.</text>
</comment>
<evidence type="ECO:0000313" key="3">
    <source>
        <dbReference type="EMBL" id="PZA11023.1"/>
    </source>
</evidence>
<dbReference type="EMBL" id="QKQS01000023">
    <property type="protein sequence ID" value="PZA11023.1"/>
    <property type="molecule type" value="Genomic_DNA"/>
</dbReference>
<dbReference type="Gene3D" id="3.50.50.60">
    <property type="entry name" value="FAD/NAD(P)-binding domain"/>
    <property type="match status" value="2"/>
</dbReference>
<accession>A0A323UFX0</accession>
<keyword evidence="1" id="KW-0472">Membrane</keyword>
<dbReference type="Proteomes" id="UP000248134">
    <property type="component" value="Unassembled WGS sequence"/>
</dbReference>
<dbReference type="PANTHER" id="PTHR46313:SF3">
    <property type="entry name" value="PROLYCOPENE ISOMERASE, CHLOROPLASTIC"/>
    <property type="match status" value="1"/>
</dbReference>
<dbReference type="SUPFAM" id="SSF51905">
    <property type="entry name" value="FAD/NAD(P)-binding domain"/>
    <property type="match status" value="1"/>
</dbReference>
<evidence type="ECO:0000259" key="2">
    <source>
        <dbReference type="Pfam" id="PF01593"/>
    </source>
</evidence>
<dbReference type="OrthoDB" id="9774675at2"/>
<name>A0A323UFX0_RHOPL</name>
<dbReference type="GO" id="GO:0016116">
    <property type="term" value="P:carotenoid metabolic process"/>
    <property type="evidence" value="ECO:0007669"/>
    <property type="project" value="InterPro"/>
</dbReference>
<feature type="transmembrane region" description="Helical" evidence="1">
    <location>
        <begin position="78"/>
        <end position="97"/>
    </location>
</feature>
<protein>
    <submittedName>
        <fullName evidence="3">Amine oxidase</fullName>
    </submittedName>
</protein>
<dbReference type="AlphaFoldDB" id="A0A323UFX0"/>
<dbReference type="PANTHER" id="PTHR46313">
    <property type="match status" value="1"/>
</dbReference>
<dbReference type="InterPro" id="IPR002937">
    <property type="entry name" value="Amino_oxidase"/>
</dbReference>
<reference evidence="3 4" key="1">
    <citation type="submission" date="2018-06" db="EMBL/GenBank/DDBJ databases">
        <title>Draft Whole-Genome Sequence of the purple photosynthetic bacterium Rhodospeudomonas palustris XCP.</title>
        <authorList>
            <person name="Rayyan A."/>
            <person name="Meyer T.E."/>
            <person name="Kyndt J.A."/>
        </authorList>
    </citation>
    <scope>NUCLEOTIDE SEQUENCE [LARGE SCALE GENOMIC DNA]</scope>
    <source>
        <strain evidence="3 4">XCP</strain>
    </source>
</reference>
<keyword evidence="1" id="KW-0812">Transmembrane</keyword>
<keyword evidence="1" id="KW-1133">Transmembrane helix</keyword>
<dbReference type="InterPro" id="IPR045892">
    <property type="entry name" value="CrtISO-like"/>
</dbReference>
<dbReference type="Pfam" id="PF01593">
    <property type="entry name" value="Amino_oxidase"/>
    <property type="match status" value="1"/>
</dbReference>
<sequence>MTTFLTVKLALVPFAVFWALLAMHQPPLAIWLGLTLSLAANAWRAYRRELFVLEAGGLVLFAALAALHLIAPAIAAANALWLSFAGLAVISAVSLAARRPWTSDYSRAAHPDNAETPQFFVVNAAITGLWAVLFAAIAACRFSDAPGEVITAIVSIGALISIFGPKAAIHLVMNRMAASRESYRWPAPVFTRPETQDCDVVIIGSGIGGLTAAALLADAGLRVKVFEQHVVAGGYCHTYLRKAHHQGRPVLYRFDAGPHDFSGVQPGGPFASLLQRFGIADRIGWERVTHSFHTASGAIDVPPNWRDYVRLLGERFPASAAGISALFDEIKAIFDDMFATAAGRGGVPGMPSSIAELLAFPRNHPHAYRWMNQPFAELVATHVQDPAAVAFIDGLAGYIGDGSEPPSCARMVPIFGYYFHGGYYPRGGSGVISDALVAAIEARGGEVRLKTPVARILVENGAAAGVVLGNGTTVRASAVISNADLKHTLLELVPSPALPRDARRWISEAVPANSCFSVHLGLDCVPEIRPSVHLHTPMQVGLAMMSKLDPAAAPAGHSILSLIHLVPHAEAKSWFPPEPERDWKSWRRSEAYLRRKQELGDRMIAAAETVIPNLSQHIVYRTDASPVTYARYDWASFGSIYGMSRAGQLKGSKSPLRNLVIAGGGNIGAGIEAVVISGAEAAEALLPGLLAHATAATARPAAAAMPELTPA</sequence>
<proteinExistence type="predicted"/>
<feature type="transmembrane region" description="Helical" evidence="1">
    <location>
        <begin position="149"/>
        <end position="173"/>
    </location>
</feature>
<feature type="transmembrane region" description="Helical" evidence="1">
    <location>
        <begin position="117"/>
        <end position="137"/>
    </location>
</feature>
<gene>
    <name evidence="3" type="ORF">DNX69_16985</name>
</gene>
<evidence type="ECO:0000313" key="4">
    <source>
        <dbReference type="Proteomes" id="UP000248134"/>
    </source>
</evidence>
<feature type="domain" description="Amine oxidase" evidence="2">
    <location>
        <begin position="207"/>
        <end position="686"/>
    </location>
</feature>
<organism evidence="3 4">
    <name type="scientific">Rhodopseudomonas palustris</name>
    <dbReference type="NCBI Taxonomy" id="1076"/>
    <lineage>
        <taxon>Bacteria</taxon>
        <taxon>Pseudomonadati</taxon>
        <taxon>Pseudomonadota</taxon>
        <taxon>Alphaproteobacteria</taxon>
        <taxon>Hyphomicrobiales</taxon>
        <taxon>Nitrobacteraceae</taxon>
        <taxon>Rhodopseudomonas</taxon>
    </lineage>
</organism>
<evidence type="ECO:0000256" key="1">
    <source>
        <dbReference type="SAM" id="Phobius"/>
    </source>
</evidence>
<dbReference type="RefSeq" id="WP_110787114.1">
    <property type="nucleotide sequence ID" value="NZ_QKQS01000023.1"/>
</dbReference>
<dbReference type="InterPro" id="IPR036188">
    <property type="entry name" value="FAD/NAD-bd_sf"/>
</dbReference>
<dbReference type="GO" id="GO:0016491">
    <property type="term" value="F:oxidoreductase activity"/>
    <property type="evidence" value="ECO:0007669"/>
    <property type="project" value="InterPro"/>
</dbReference>
<feature type="transmembrane region" description="Helical" evidence="1">
    <location>
        <begin position="49"/>
        <end position="71"/>
    </location>
</feature>